<keyword evidence="11" id="KW-1185">Reference proteome</keyword>
<keyword evidence="2" id="KW-0479">Metal-binding</keyword>
<evidence type="ECO:0000256" key="1">
    <source>
        <dbReference type="ARBA" id="ARBA00004123"/>
    </source>
</evidence>
<feature type="region of interest" description="Disordered" evidence="8">
    <location>
        <begin position="366"/>
        <end position="627"/>
    </location>
</feature>
<evidence type="ECO:0000313" key="11">
    <source>
        <dbReference type="Proteomes" id="UP001642406"/>
    </source>
</evidence>
<feature type="compositionally biased region" description="Low complexity" evidence="8">
    <location>
        <begin position="459"/>
        <end position="469"/>
    </location>
</feature>
<keyword evidence="6" id="KW-0539">Nucleus</keyword>
<feature type="region of interest" description="Disordered" evidence="8">
    <location>
        <begin position="1"/>
        <end position="235"/>
    </location>
</feature>
<dbReference type="Pfam" id="PF00320">
    <property type="entry name" value="GATA"/>
    <property type="match status" value="1"/>
</dbReference>
<accession>A0ABP0BWX7</accession>
<feature type="compositionally biased region" description="Polar residues" evidence="8">
    <location>
        <begin position="556"/>
        <end position="572"/>
    </location>
</feature>
<evidence type="ECO:0000256" key="6">
    <source>
        <dbReference type="ARBA" id="ARBA00023242"/>
    </source>
</evidence>
<dbReference type="InterPro" id="IPR000679">
    <property type="entry name" value="Znf_GATA"/>
</dbReference>
<gene>
    <name evidence="10" type="primary">SFU1</name>
    <name evidence="10" type="ORF">SBRCBS47491_005432</name>
</gene>
<organism evidence="10 11">
    <name type="scientific">Sporothrix bragantina</name>
    <dbReference type="NCBI Taxonomy" id="671064"/>
    <lineage>
        <taxon>Eukaryota</taxon>
        <taxon>Fungi</taxon>
        <taxon>Dikarya</taxon>
        <taxon>Ascomycota</taxon>
        <taxon>Pezizomycotina</taxon>
        <taxon>Sordariomycetes</taxon>
        <taxon>Sordariomycetidae</taxon>
        <taxon>Ophiostomatales</taxon>
        <taxon>Ophiostomataceae</taxon>
        <taxon>Sporothrix</taxon>
    </lineage>
</organism>
<keyword evidence="5" id="KW-0534">Nitrate assimilation</keyword>
<dbReference type="InterPro" id="IPR013088">
    <property type="entry name" value="Znf_NHR/GATA"/>
</dbReference>
<feature type="compositionally biased region" description="Polar residues" evidence="8">
    <location>
        <begin position="205"/>
        <end position="218"/>
    </location>
</feature>
<proteinExistence type="predicted"/>
<dbReference type="Gene3D" id="3.30.50.10">
    <property type="entry name" value="Erythroid Transcription Factor GATA-1, subunit A"/>
    <property type="match status" value="1"/>
</dbReference>
<evidence type="ECO:0000256" key="3">
    <source>
        <dbReference type="ARBA" id="ARBA00022771"/>
    </source>
</evidence>
<dbReference type="EMBL" id="CAWUHC010000047">
    <property type="protein sequence ID" value="CAK7224096.1"/>
    <property type="molecule type" value="Genomic_DNA"/>
</dbReference>
<dbReference type="PROSITE" id="PS50114">
    <property type="entry name" value="GATA_ZN_FINGER_2"/>
    <property type="match status" value="1"/>
</dbReference>
<sequence length="650" mass="68554">MALGEVLKTSSVAPFHRPQDYPTHHQSHQRHSSREQYAQFQELEAFRQGLKGYHQISERRQYESPSTSPSPPPASKPKKMRSALPSRPMASTKGDAGNDSSRARIRSPPPEAGDNSNRSSVVRSPKHDNRQRNSRSPAALSQPLSPASVAAEMATSQGGASGSQPDTDAQSDAGSSTMQGLSGQVCSSTSTGAPRARKVPDAAANSPQSVSQLQSATPGATYVAADQSSSGTCPGGGHCNGTGGAEGCSGCPAYNNRMSKSANISVMQGDVPAEHTGCGSAAAVCGSNADRAGSQDPAAPIDMTHLQSQISTVIIACQNCSTTITPLWRRDENGRTICNACGLYYKLHGVHRPTFMKKSVIKRRKRVIPTTQDAQGDEYSSSGEQGVSPPPDGPSSQPGTLPKEDVDMERGTVNSDGSVNLGLRRRADHALSLPPGPVFSQSQAQQQQQPSPRLGGGSDLSQYHSSSSHQHQHSRHASTHLPGIMNEDNRLPPLTSLPSMATIERQTSLSPASFLSPSRKRSFSSSENDFNGPAPSSSHGDGKSGYSSSHVGSSGNANTSDTSNKRMSSIKSILNAPADDNDNSLGSMAGPYPGIGGGMAQHLGNDQRGNNGNNNNKGHGRDEKRAALQREAERMRQMLAAKERELAELD</sequence>
<evidence type="ECO:0000256" key="5">
    <source>
        <dbReference type="ARBA" id="ARBA00023063"/>
    </source>
</evidence>
<dbReference type="PANTHER" id="PTHR10071">
    <property type="entry name" value="TRANSCRIPTION FACTOR GATA FAMILY MEMBER"/>
    <property type="match status" value="1"/>
</dbReference>
<dbReference type="SMART" id="SM00401">
    <property type="entry name" value="ZnF_GATA"/>
    <property type="match status" value="1"/>
</dbReference>
<dbReference type="PANTHER" id="PTHR10071:SF281">
    <property type="entry name" value="BOX A-BINDING FACTOR-RELATED"/>
    <property type="match status" value="1"/>
</dbReference>
<dbReference type="PROSITE" id="PS00344">
    <property type="entry name" value="GATA_ZN_FINGER_1"/>
    <property type="match status" value="1"/>
</dbReference>
<name>A0ABP0BWX7_9PEZI</name>
<dbReference type="Proteomes" id="UP001642406">
    <property type="component" value="Unassembled WGS sequence"/>
</dbReference>
<dbReference type="CDD" id="cd00202">
    <property type="entry name" value="ZnF_GATA"/>
    <property type="match status" value="1"/>
</dbReference>
<dbReference type="SUPFAM" id="SSF57716">
    <property type="entry name" value="Glucocorticoid receptor-like (DNA-binding domain)"/>
    <property type="match status" value="1"/>
</dbReference>
<evidence type="ECO:0000256" key="7">
    <source>
        <dbReference type="PROSITE-ProRule" id="PRU00094"/>
    </source>
</evidence>
<feature type="compositionally biased region" description="Polar residues" evidence="8">
    <location>
        <begin position="369"/>
        <end position="385"/>
    </location>
</feature>
<comment type="caution">
    <text evidence="10">The sequence shown here is derived from an EMBL/GenBank/DDBJ whole genome shotgun (WGS) entry which is preliminary data.</text>
</comment>
<comment type="subcellular location">
    <subcellularLocation>
        <location evidence="1">Nucleus</location>
    </subcellularLocation>
</comment>
<evidence type="ECO:0000256" key="2">
    <source>
        <dbReference type="ARBA" id="ARBA00022723"/>
    </source>
</evidence>
<keyword evidence="3 7" id="KW-0863">Zinc-finger</keyword>
<evidence type="ECO:0000256" key="4">
    <source>
        <dbReference type="ARBA" id="ARBA00022833"/>
    </source>
</evidence>
<feature type="compositionally biased region" description="Low complexity" evidence="8">
    <location>
        <begin position="544"/>
        <end position="555"/>
    </location>
</feature>
<protein>
    <submittedName>
        <fullName evidence="10">GATA type transcriptional activator of nitrogen-regulated proteins</fullName>
    </submittedName>
</protein>
<evidence type="ECO:0000256" key="8">
    <source>
        <dbReference type="SAM" id="MobiDB-lite"/>
    </source>
</evidence>
<keyword evidence="4" id="KW-0862">Zinc</keyword>
<dbReference type="InterPro" id="IPR039355">
    <property type="entry name" value="Transcription_factor_GATA"/>
</dbReference>
<evidence type="ECO:0000313" key="10">
    <source>
        <dbReference type="EMBL" id="CAK7224096.1"/>
    </source>
</evidence>
<reference evidence="10 11" key="1">
    <citation type="submission" date="2024-01" db="EMBL/GenBank/DDBJ databases">
        <authorList>
            <person name="Allen C."/>
            <person name="Tagirdzhanova G."/>
        </authorList>
    </citation>
    <scope>NUCLEOTIDE SEQUENCE [LARGE SCALE GENOMIC DNA]</scope>
</reference>
<feature type="compositionally biased region" description="Polar residues" evidence="8">
    <location>
        <begin position="496"/>
        <end position="511"/>
    </location>
</feature>
<feature type="compositionally biased region" description="Low complexity" evidence="8">
    <location>
        <begin position="440"/>
        <end position="452"/>
    </location>
</feature>
<feature type="compositionally biased region" description="Low complexity" evidence="8">
    <location>
        <begin position="604"/>
        <end position="617"/>
    </location>
</feature>
<feature type="domain" description="GATA-type" evidence="9">
    <location>
        <begin position="317"/>
        <end position="364"/>
    </location>
</feature>
<evidence type="ECO:0000259" key="9">
    <source>
        <dbReference type="PROSITE" id="PS50114"/>
    </source>
</evidence>
<dbReference type="PRINTS" id="PR00619">
    <property type="entry name" value="GATAZNFINGER"/>
</dbReference>
<feature type="compositionally biased region" description="Polar residues" evidence="8">
    <location>
        <begin position="154"/>
        <end position="192"/>
    </location>
</feature>